<keyword evidence="8" id="KW-0311">Gluconate utilization</keyword>
<proteinExistence type="inferred from homology"/>
<comment type="caution">
    <text evidence="11">The sequence shown here is derived from an EMBL/GenBank/DDBJ whole genome shotgun (WGS) entry which is preliminary data.</text>
</comment>
<evidence type="ECO:0000256" key="4">
    <source>
        <dbReference type="ARBA" id="ARBA00022679"/>
    </source>
</evidence>
<keyword evidence="7 10" id="KW-0067">ATP-binding</keyword>
<dbReference type="Gene3D" id="3.40.50.300">
    <property type="entry name" value="P-loop containing nucleotide triphosphate hydrolases"/>
    <property type="match status" value="1"/>
</dbReference>
<gene>
    <name evidence="11" type="ORF">E4U03_01685</name>
</gene>
<dbReference type="PANTHER" id="PTHR43442">
    <property type="entry name" value="GLUCONOKINASE-RELATED"/>
    <property type="match status" value="1"/>
</dbReference>
<dbReference type="Proteomes" id="UP000297951">
    <property type="component" value="Unassembled WGS sequence"/>
</dbReference>
<evidence type="ECO:0000256" key="2">
    <source>
        <dbReference type="ARBA" id="ARBA00008420"/>
    </source>
</evidence>
<evidence type="ECO:0000256" key="8">
    <source>
        <dbReference type="ARBA" id="ARBA00023064"/>
    </source>
</evidence>
<organism evidence="11 12">
    <name type="scientific">Rothia nasimurium</name>
    <dbReference type="NCBI Taxonomy" id="85336"/>
    <lineage>
        <taxon>Bacteria</taxon>
        <taxon>Bacillati</taxon>
        <taxon>Actinomycetota</taxon>
        <taxon>Actinomycetes</taxon>
        <taxon>Micrococcales</taxon>
        <taxon>Micrococcaceae</taxon>
        <taxon>Rothia</taxon>
    </lineage>
</organism>
<evidence type="ECO:0000256" key="3">
    <source>
        <dbReference type="ARBA" id="ARBA00012054"/>
    </source>
</evidence>
<dbReference type="GO" id="GO:0019521">
    <property type="term" value="P:D-gluconate metabolic process"/>
    <property type="evidence" value="ECO:0007669"/>
    <property type="project" value="UniProtKB-KW"/>
</dbReference>
<comment type="pathway">
    <text evidence="1">Carbohydrate acid metabolism.</text>
</comment>
<dbReference type="InterPro" id="IPR027417">
    <property type="entry name" value="P-loop_NTPase"/>
</dbReference>
<reference evidence="11 12" key="1">
    <citation type="submission" date="2019-03" db="EMBL/GenBank/DDBJ databases">
        <title>Diversity of the mouse oral microbiome.</title>
        <authorList>
            <person name="Joseph S."/>
            <person name="Aduse-Opoku J."/>
            <person name="Curtis M."/>
            <person name="Wade W."/>
            <person name="Hashim A."/>
        </authorList>
    </citation>
    <scope>NUCLEOTIDE SEQUENCE [LARGE SCALE GENOMIC DNA]</scope>
    <source>
        <strain evidence="12">irhom_31</strain>
    </source>
</reference>
<protein>
    <recommendedName>
        <fullName evidence="3 10">Gluconokinase</fullName>
        <ecNumber evidence="3 10">2.7.1.12</ecNumber>
    </recommendedName>
</protein>
<keyword evidence="4 10" id="KW-0808">Transferase</keyword>
<dbReference type="SUPFAM" id="SSF52540">
    <property type="entry name" value="P-loop containing nucleoside triphosphate hydrolases"/>
    <property type="match status" value="1"/>
</dbReference>
<dbReference type="PANTHER" id="PTHR43442:SF3">
    <property type="entry name" value="GLUCONOKINASE-RELATED"/>
    <property type="match status" value="1"/>
</dbReference>
<evidence type="ECO:0000256" key="7">
    <source>
        <dbReference type="ARBA" id="ARBA00022840"/>
    </source>
</evidence>
<dbReference type="FunFam" id="3.40.50.300:FF:000522">
    <property type="entry name" value="Gluconokinase"/>
    <property type="match status" value="1"/>
</dbReference>
<dbReference type="InterPro" id="IPR006001">
    <property type="entry name" value="Therm_gnt_kin"/>
</dbReference>
<evidence type="ECO:0000313" key="11">
    <source>
        <dbReference type="EMBL" id="TFU23844.1"/>
    </source>
</evidence>
<dbReference type="GO" id="GO:0046316">
    <property type="term" value="F:gluconokinase activity"/>
    <property type="evidence" value="ECO:0007669"/>
    <property type="project" value="UniProtKB-EC"/>
</dbReference>
<dbReference type="EC" id="2.7.1.12" evidence="3 10"/>
<dbReference type="OrthoDB" id="9795716at2"/>
<evidence type="ECO:0000256" key="1">
    <source>
        <dbReference type="ARBA" id="ARBA00004761"/>
    </source>
</evidence>
<name>A0A4Y9F6R6_9MICC</name>
<dbReference type="Pfam" id="PF13671">
    <property type="entry name" value="AAA_33"/>
    <property type="match status" value="1"/>
</dbReference>
<sequence>MTTENTHHIVVMGVSGTGKTSIAHALRDQLGWPFVEGDDLHPAENIQKMSAGIPLTDEDRAPWLASIATWIKDTDARGEHTVVTCSALRRAYRDVLREAAPGVLFVHLTGPRETIAERMKHREGHFMPTSLLDSQFATLEPLEADEAGVLVDISGIPEQVATAALAALRPTL</sequence>
<dbReference type="RefSeq" id="WP_135011263.1">
    <property type="nucleotide sequence ID" value="NZ_JADGLK010000004.1"/>
</dbReference>
<dbReference type="NCBIfam" id="TIGR01313">
    <property type="entry name" value="therm_gnt_kin"/>
    <property type="match status" value="1"/>
</dbReference>
<evidence type="ECO:0000256" key="5">
    <source>
        <dbReference type="ARBA" id="ARBA00022741"/>
    </source>
</evidence>
<dbReference type="EMBL" id="SPQC01000004">
    <property type="protein sequence ID" value="TFU23844.1"/>
    <property type="molecule type" value="Genomic_DNA"/>
</dbReference>
<comment type="similarity">
    <text evidence="2 10">Belongs to the gluconokinase GntK/GntV family.</text>
</comment>
<keyword evidence="5 10" id="KW-0547">Nucleotide-binding</keyword>
<accession>A0A4Y9F6R6</accession>
<dbReference type="GO" id="GO:0005524">
    <property type="term" value="F:ATP binding"/>
    <property type="evidence" value="ECO:0007669"/>
    <property type="project" value="UniProtKB-KW"/>
</dbReference>
<keyword evidence="6 10" id="KW-0418">Kinase</keyword>
<comment type="catalytic activity">
    <reaction evidence="9 10">
        <text>D-gluconate + ATP = 6-phospho-D-gluconate + ADP + H(+)</text>
        <dbReference type="Rhea" id="RHEA:19433"/>
        <dbReference type="ChEBI" id="CHEBI:15378"/>
        <dbReference type="ChEBI" id="CHEBI:18391"/>
        <dbReference type="ChEBI" id="CHEBI:30616"/>
        <dbReference type="ChEBI" id="CHEBI:58759"/>
        <dbReference type="ChEBI" id="CHEBI:456216"/>
        <dbReference type="EC" id="2.7.1.12"/>
    </reaction>
</comment>
<dbReference type="CDD" id="cd02021">
    <property type="entry name" value="GntK"/>
    <property type="match status" value="1"/>
</dbReference>
<evidence type="ECO:0000256" key="9">
    <source>
        <dbReference type="ARBA" id="ARBA00048090"/>
    </source>
</evidence>
<dbReference type="GO" id="GO:0005737">
    <property type="term" value="C:cytoplasm"/>
    <property type="evidence" value="ECO:0007669"/>
    <property type="project" value="TreeGrafter"/>
</dbReference>
<dbReference type="AlphaFoldDB" id="A0A4Y9F6R6"/>
<evidence type="ECO:0000313" key="12">
    <source>
        <dbReference type="Proteomes" id="UP000297951"/>
    </source>
</evidence>
<evidence type="ECO:0000256" key="10">
    <source>
        <dbReference type="RuleBase" id="RU363066"/>
    </source>
</evidence>
<evidence type="ECO:0000256" key="6">
    <source>
        <dbReference type="ARBA" id="ARBA00022777"/>
    </source>
</evidence>